<name>A0A140DX87_9FIRM</name>
<evidence type="ECO:0000313" key="2">
    <source>
        <dbReference type="Proteomes" id="UP000069771"/>
    </source>
</evidence>
<dbReference type="AlphaFoldDB" id="A0A140DX87"/>
<reference evidence="1 2" key="1">
    <citation type="journal article" date="2016" name="Gut Pathog.">
        <title>Whole genome sequencing of "Faecalibaculum rodentium" ALO17, isolated from C57BL/6J laboratory mouse feces.</title>
        <authorList>
            <person name="Lim S."/>
            <person name="Chang D.H."/>
            <person name="Ahn S."/>
            <person name="Kim B.C."/>
        </authorList>
    </citation>
    <scope>NUCLEOTIDE SEQUENCE [LARGE SCALE GENOMIC DNA]</scope>
    <source>
        <strain evidence="1 2">Alo17</strain>
    </source>
</reference>
<proteinExistence type="predicted"/>
<accession>A0A140DX87</accession>
<dbReference type="EMBL" id="CP011391">
    <property type="protein sequence ID" value="AMK55264.1"/>
    <property type="molecule type" value="Genomic_DNA"/>
</dbReference>
<keyword evidence="2" id="KW-1185">Reference proteome</keyword>
<dbReference type="STRING" id="1702221.AALO17_21300"/>
<sequence>MTFSTFISFTPFRELSRICTKKGYTPTHAKIPLNTSFMDLLCARKV</sequence>
<protein>
    <submittedName>
        <fullName evidence="1">Uncharacterized protein</fullName>
    </submittedName>
</protein>
<organism evidence="1 2">
    <name type="scientific">Faecalibaculum rodentium</name>
    <dbReference type="NCBI Taxonomy" id="1702221"/>
    <lineage>
        <taxon>Bacteria</taxon>
        <taxon>Bacillati</taxon>
        <taxon>Bacillota</taxon>
        <taxon>Erysipelotrichia</taxon>
        <taxon>Erysipelotrichales</taxon>
        <taxon>Erysipelotrichaceae</taxon>
        <taxon>Faecalibaculum</taxon>
    </lineage>
</organism>
<gene>
    <name evidence="1" type="ORF">AALO17_21300</name>
</gene>
<evidence type="ECO:0000313" key="1">
    <source>
        <dbReference type="EMBL" id="AMK55264.1"/>
    </source>
</evidence>
<dbReference type="KEGG" id="fro:AALO17_21300"/>
<dbReference type="Proteomes" id="UP000069771">
    <property type="component" value="Chromosome"/>
</dbReference>